<accession>A0A1H0KXM7</accession>
<dbReference type="Proteomes" id="UP000198827">
    <property type="component" value="Chromosome I"/>
</dbReference>
<dbReference type="InterPro" id="IPR016177">
    <property type="entry name" value="DNA-bd_dom_sf"/>
</dbReference>
<organism evidence="4 5">
    <name type="scientific">Pseudomonas arsenicoxydans</name>
    <dbReference type="NCBI Taxonomy" id="702115"/>
    <lineage>
        <taxon>Bacteria</taxon>
        <taxon>Pseudomonadati</taxon>
        <taxon>Pseudomonadota</taxon>
        <taxon>Gammaproteobacteria</taxon>
        <taxon>Pseudomonadales</taxon>
        <taxon>Pseudomonadaceae</taxon>
        <taxon>Pseudomonas</taxon>
    </lineage>
</organism>
<evidence type="ECO:0000256" key="1">
    <source>
        <dbReference type="ARBA" id="ARBA00008857"/>
    </source>
</evidence>
<name>A0A1H0KXM7_9PSED</name>
<protein>
    <submittedName>
        <fullName evidence="4">Bacteriophage lambda integrase, N-terminal domain</fullName>
    </submittedName>
</protein>
<dbReference type="Pfam" id="PF09003">
    <property type="entry name" value="Arm-DNA-bind_1"/>
    <property type="match status" value="1"/>
</dbReference>
<reference evidence="4 5" key="1">
    <citation type="submission" date="2016-10" db="EMBL/GenBank/DDBJ databases">
        <authorList>
            <person name="de Groot N.N."/>
        </authorList>
    </citation>
    <scope>NUCLEOTIDE SEQUENCE [LARGE SCALE GENOMIC DNA]</scope>
    <source>
        <strain evidence="4 5">CECT 7543</strain>
    </source>
</reference>
<gene>
    <name evidence="4" type="ORF">SAMN04489798_3389</name>
</gene>
<proteinExistence type="inferred from homology"/>
<dbReference type="AlphaFoldDB" id="A0A1H0KXM7"/>
<dbReference type="GO" id="GO:0008907">
    <property type="term" value="F:integrase activity"/>
    <property type="evidence" value="ECO:0007669"/>
    <property type="project" value="InterPro"/>
</dbReference>
<evidence type="ECO:0000313" key="4">
    <source>
        <dbReference type="EMBL" id="SDO60532.1"/>
    </source>
</evidence>
<dbReference type="Gene3D" id="3.30.160.60">
    <property type="entry name" value="Classic Zinc Finger"/>
    <property type="match status" value="1"/>
</dbReference>
<feature type="domain" description="Integrase lambda-type N-terminal DNA-binding" evidence="3">
    <location>
        <begin position="1"/>
        <end position="59"/>
    </location>
</feature>
<evidence type="ECO:0000259" key="3">
    <source>
        <dbReference type="Pfam" id="PF09003"/>
    </source>
</evidence>
<keyword evidence="2" id="KW-0229">DNA integration</keyword>
<dbReference type="GO" id="GO:0003677">
    <property type="term" value="F:DNA binding"/>
    <property type="evidence" value="ECO:0007669"/>
    <property type="project" value="InterPro"/>
</dbReference>
<dbReference type="InterPro" id="IPR015094">
    <property type="entry name" value="Integrase_lambda-typ_DNA-bd_N"/>
</dbReference>
<dbReference type="EMBL" id="LT629705">
    <property type="protein sequence ID" value="SDO60532.1"/>
    <property type="molecule type" value="Genomic_DNA"/>
</dbReference>
<comment type="similarity">
    <text evidence="1">Belongs to the 'phage' integrase family.</text>
</comment>
<sequence length="135" mass="15757">MVPRPRNPANKGLPQNLYYDAQRSTYRYRRPTDGKWFPFGADRLKAIDAAKQLNLEFMRGADLVGAVMNNASETFAGFLDTYERDVLPPRELAMGVLGLYAVHFLRFRKHLSPQFALFVHVECKRQRNRRRCFHP</sequence>
<evidence type="ECO:0000313" key="5">
    <source>
        <dbReference type="Proteomes" id="UP000198827"/>
    </source>
</evidence>
<dbReference type="SUPFAM" id="SSF54171">
    <property type="entry name" value="DNA-binding domain"/>
    <property type="match status" value="1"/>
</dbReference>
<evidence type="ECO:0000256" key="2">
    <source>
        <dbReference type="ARBA" id="ARBA00022908"/>
    </source>
</evidence>